<evidence type="ECO:0000313" key="2">
    <source>
        <dbReference type="EMBL" id="TFY63555.1"/>
    </source>
</evidence>
<feature type="compositionally biased region" description="Basic residues" evidence="1">
    <location>
        <begin position="549"/>
        <end position="558"/>
    </location>
</feature>
<feature type="region of interest" description="Disordered" evidence="1">
    <location>
        <begin position="356"/>
        <end position="414"/>
    </location>
</feature>
<proteinExistence type="predicted"/>
<dbReference type="AlphaFoldDB" id="A0A4Y9YMD0"/>
<reference evidence="2 3" key="1">
    <citation type="submission" date="2019-02" db="EMBL/GenBank/DDBJ databases">
        <title>Genome sequencing of the rare red list fungi Dentipellis fragilis.</title>
        <authorList>
            <person name="Buettner E."/>
            <person name="Kellner H."/>
        </authorList>
    </citation>
    <scope>NUCLEOTIDE SEQUENCE [LARGE SCALE GENOMIC DNA]</scope>
    <source>
        <strain evidence="2 3">DSM 105465</strain>
    </source>
</reference>
<feature type="region of interest" description="Disordered" evidence="1">
    <location>
        <begin position="495"/>
        <end position="558"/>
    </location>
</feature>
<feature type="compositionally biased region" description="Pro residues" evidence="1">
    <location>
        <begin position="250"/>
        <end position="278"/>
    </location>
</feature>
<keyword evidence="3" id="KW-1185">Reference proteome</keyword>
<accession>A0A4Y9YMD0</accession>
<comment type="caution">
    <text evidence="2">The sequence shown here is derived from an EMBL/GenBank/DDBJ whole genome shotgun (WGS) entry which is preliminary data.</text>
</comment>
<sequence length="558" mass="61551">MLRVPTTPSYPSQFSAQAETTRMFARNLMNLWRYAAAHGAEAYLYGAVNFLFTAFCLCCKHSHKDMFISLHPQAVFEYFSSPTTVRRRYPDFAVLGTFYQKSITRSDPRYKKPFLGFWVEVKPFPVQDDWFSKESQTRTVGSVAQYLSQVSEQADCAFHHHGGATYRAILIIGYCFTLLEYTNPAYQPEAPPAEYTRSASAPRSVDVQVTPHRPRKRSAQSPLSPEASESHRRRRKKKKPSAPSAQSLLAPPPLLSQAPPPPPPPQAPPAPDAIPPKPSAEAASLIPKIIYFHEPVMTPDYQGLDPRFLRALELAMEKIDVSYDDPTFVCPPGEHPPTEGIEDYVRGAIEEAFHLAPDTSSESESPSPERLLSPPYQGPPKDSSLQAHTQSDEPRQLPFTRQRARSAASSDFSPAVETLMDMGFNKIDALRLASDNQAAAAQLAGEDVFSDSHDPPVASSSRATGSYRNSFHEALASSSGSSGSPYVFDDRLLGSEGTGALSDVDPVPSSHYSSDVDAWSSEQEFDDLDELTSSDVEASADEEESARYVSRKGKERAF</sequence>
<protein>
    <submittedName>
        <fullName evidence="2">Uncharacterized protein</fullName>
    </submittedName>
</protein>
<evidence type="ECO:0000313" key="3">
    <source>
        <dbReference type="Proteomes" id="UP000298327"/>
    </source>
</evidence>
<dbReference type="OrthoDB" id="3308920at2759"/>
<feature type="region of interest" description="Disordered" evidence="1">
    <location>
        <begin position="446"/>
        <end position="465"/>
    </location>
</feature>
<gene>
    <name evidence="2" type="ORF">EVG20_g6263</name>
</gene>
<evidence type="ECO:0000256" key="1">
    <source>
        <dbReference type="SAM" id="MobiDB-lite"/>
    </source>
</evidence>
<feature type="compositionally biased region" description="Low complexity" evidence="1">
    <location>
        <begin position="360"/>
        <end position="375"/>
    </location>
</feature>
<feature type="region of interest" description="Disordered" evidence="1">
    <location>
        <begin position="191"/>
        <end position="280"/>
    </location>
</feature>
<name>A0A4Y9YMD0_9AGAM</name>
<feature type="compositionally biased region" description="Basic residues" evidence="1">
    <location>
        <begin position="231"/>
        <end position="240"/>
    </location>
</feature>
<dbReference type="Proteomes" id="UP000298327">
    <property type="component" value="Unassembled WGS sequence"/>
</dbReference>
<dbReference type="EMBL" id="SEOQ01000410">
    <property type="protein sequence ID" value="TFY63555.1"/>
    <property type="molecule type" value="Genomic_DNA"/>
</dbReference>
<organism evidence="2 3">
    <name type="scientific">Dentipellis fragilis</name>
    <dbReference type="NCBI Taxonomy" id="205917"/>
    <lineage>
        <taxon>Eukaryota</taxon>
        <taxon>Fungi</taxon>
        <taxon>Dikarya</taxon>
        <taxon>Basidiomycota</taxon>
        <taxon>Agaricomycotina</taxon>
        <taxon>Agaricomycetes</taxon>
        <taxon>Russulales</taxon>
        <taxon>Hericiaceae</taxon>
        <taxon>Dentipellis</taxon>
    </lineage>
</organism>
<feature type="compositionally biased region" description="Acidic residues" evidence="1">
    <location>
        <begin position="523"/>
        <end position="544"/>
    </location>
</feature>